<evidence type="ECO:0000256" key="8">
    <source>
        <dbReference type="SAM" id="Phobius"/>
    </source>
</evidence>
<reference evidence="10" key="1">
    <citation type="submission" date="2016-10" db="EMBL/GenBank/DDBJ databases">
        <authorList>
            <person name="Varghese N."/>
            <person name="Submissions S."/>
        </authorList>
    </citation>
    <scope>NUCLEOTIDE SEQUENCE [LARGE SCALE GENOMIC DNA]</scope>
    <source>
        <strain evidence="10">DSM 15718</strain>
    </source>
</reference>
<evidence type="ECO:0000313" key="9">
    <source>
        <dbReference type="EMBL" id="SDX41369.1"/>
    </source>
</evidence>
<feature type="transmembrane region" description="Helical" evidence="8">
    <location>
        <begin position="34"/>
        <end position="54"/>
    </location>
</feature>
<feature type="transmembrane region" description="Helical" evidence="8">
    <location>
        <begin position="232"/>
        <end position="258"/>
    </location>
</feature>
<dbReference type="GO" id="GO:0005886">
    <property type="term" value="C:plasma membrane"/>
    <property type="evidence" value="ECO:0007669"/>
    <property type="project" value="UniProtKB-SubCell"/>
</dbReference>
<dbReference type="STRING" id="229203.SAMN05444338_11020"/>
<dbReference type="GO" id="GO:0055085">
    <property type="term" value="P:transmembrane transport"/>
    <property type="evidence" value="ECO:0007669"/>
    <property type="project" value="TreeGrafter"/>
</dbReference>
<keyword evidence="5 8" id="KW-0812">Transmembrane</keyword>
<protein>
    <submittedName>
        <fullName evidence="9">Predicted PurR-regulated permease PerM</fullName>
    </submittedName>
</protein>
<dbReference type="Pfam" id="PF01594">
    <property type="entry name" value="AI-2E_transport"/>
    <property type="match status" value="1"/>
</dbReference>
<dbReference type="AlphaFoldDB" id="A0A1H3BJU5"/>
<comment type="similarity">
    <text evidence="2">Belongs to the autoinducer-2 exporter (AI-2E) (TC 2.A.86) family.</text>
</comment>
<evidence type="ECO:0000256" key="1">
    <source>
        <dbReference type="ARBA" id="ARBA00004651"/>
    </source>
</evidence>
<accession>A0A1H3BJU5</accession>
<feature type="transmembrane region" description="Helical" evidence="8">
    <location>
        <begin position="66"/>
        <end position="86"/>
    </location>
</feature>
<comment type="subcellular location">
    <subcellularLocation>
        <location evidence="1">Cell membrane</location>
        <topology evidence="1">Multi-pass membrane protein</topology>
    </subcellularLocation>
</comment>
<feature type="transmembrane region" description="Helical" evidence="8">
    <location>
        <begin position="299"/>
        <end position="330"/>
    </location>
</feature>
<feature type="transmembrane region" description="Helical" evidence="8">
    <location>
        <begin position="270"/>
        <end position="293"/>
    </location>
</feature>
<gene>
    <name evidence="9" type="ORF">SAMN05444338_11020</name>
</gene>
<proteinExistence type="inferred from homology"/>
<dbReference type="EMBL" id="FNMV01000010">
    <property type="protein sequence ID" value="SDX41369.1"/>
    <property type="molecule type" value="Genomic_DNA"/>
</dbReference>
<dbReference type="OrthoDB" id="9793390at2"/>
<feature type="transmembrane region" description="Helical" evidence="8">
    <location>
        <begin position="203"/>
        <end position="226"/>
    </location>
</feature>
<evidence type="ECO:0000256" key="5">
    <source>
        <dbReference type="ARBA" id="ARBA00022692"/>
    </source>
</evidence>
<feature type="transmembrane region" description="Helical" evidence="8">
    <location>
        <begin position="9"/>
        <end position="28"/>
    </location>
</feature>
<evidence type="ECO:0000256" key="2">
    <source>
        <dbReference type="ARBA" id="ARBA00009773"/>
    </source>
</evidence>
<feature type="transmembrane region" description="Helical" evidence="8">
    <location>
        <begin position="157"/>
        <end position="182"/>
    </location>
</feature>
<name>A0A1H3BJU5_9FLAO</name>
<keyword evidence="10" id="KW-1185">Reference proteome</keyword>
<dbReference type="Proteomes" id="UP000198569">
    <property type="component" value="Unassembled WGS sequence"/>
</dbReference>
<keyword evidence="7 8" id="KW-0472">Membrane</keyword>
<dbReference type="RefSeq" id="WP_091433135.1">
    <property type="nucleotide sequence ID" value="NZ_FNMV01000010.1"/>
</dbReference>
<dbReference type="PANTHER" id="PTHR21716">
    <property type="entry name" value="TRANSMEMBRANE PROTEIN"/>
    <property type="match status" value="1"/>
</dbReference>
<keyword evidence="3" id="KW-0813">Transport</keyword>
<evidence type="ECO:0000313" key="10">
    <source>
        <dbReference type="Proteomes" id="UP000198569"/>
    </source>
</evidence>
<dbReference type="PANTHER" id="PTHR21716:SF53">
    <property type="entry name" value="PERMEASE PERM-RELATED"/>
    <property type="match status" value="1"/>
</dbReference>
<evidence type="ECO:0000256" key="4">
    <source>
        <dbReference type="ARBA" id="ARBA00022475"/>
    </source>
</evidence>
<evidence type="ECO:0000256" key="3">
    <source>
        <dbReference type="ARBA" id="ARBA00022448"/>
    </source>
</evidence>
<keyword evidence="6 8" id="KW-1133">Transmembrane helix</keyword>
<sequence>METTTKYPFYIRLGFSLICLISITYIFYLGKSVLVPVLMAFLFAVLLLPVVNFLNSKLRFPQGLAVFITVILFVFCIIVILAFISYQISDIADDFDTIRKNINIFITDIQRYIRTSFNVSIWEQRKYIEDVTQDSVKKGKESMATTLISVSDTITNIILVPIYTFLILLYRTHFILFFAKLFRKEHHPKLQEILTQIKGSVQSYIVGLIIEMIFVSVLTSAGLYFIGVKYAILLGIITGILNLIPYVGILVAGVLTILSSLTGAPDLSIILGVIGVNIVVQVIDNNILVPLIINTKVQINAFVSIVGIIIGGGIAGVAGMFLAIPILAILKIIFDRIESLEPWGYLMGDNMPKTFIWKHLKSQKTIKKTTIETNEGITYDPLDNDINSSDFNQNGVV</sequence>
<evidence type="ECO:0000256" key="7">
    <source>
        <dbReference type="ARBA" id="ARBA00023136"/>
    </source>
</evidence>
<evidence type="ECO:0000256" key="6">
    <source>
        <dbReference type="ARBA" id="ARBA00022989"/>
    </source>
</evidence>
<dbReference type="InterPro" id="IPR002549">
    <property type="entry name" value="AI-2E-like"/>
</dbReference>
<keyword evidence="4" id="KW-1003">Cell membrane</keyword>
<organism evidence="9 10">
    <name type="scientific">Flavobacterium degerlachei</name>
    <dbReference type="NCBI Taxonomy" id="229203"/>
    <lineage>
        <taxon>Bacteria</taxon>
        <taxon>Pseudomonadati</taxon>
        <taxon>Bacteroidota</taxon>
        <taxon>Flavobacteriia</taxon>
        <taxon>Flavobacteriales</taxon>
        <taxon>Flavobacteriaceae</taxon>
        <taxon>Flavobacterium</taxon>
    </lineage>
</organism>